<organism evidence="1 3">
    <name type="scientific">Durusdinium trenchii</name>
    <dbReference type="NCBI Taxonomy" id="1381693"/>
    <lineage>
        <taxon>Eukaryota</taxon>
        <taxon>Sar</taxon>
        <taxon>Alveolata</taxon>
        <taxon>Dinophyceae</taxon>
        <taxon>Suessiales</taxon>
        <taxon>Symbiodiniaceae</taxon>
        <taxon>Durusdinium</taxon>
    </lineage>
</organism>
<dbReference type="SUPFAM" id="SSF48403">
    <property type="entry name" value="Ankyrin repeat"/>
    <property type="match status" value="1"/>
</dbReference>
<dbReference type="Proteomes" id="UP001642464">
    <property type="component" value="Unassembled WGS sequence"/>
</dbReference>
<accession>A0ABP0HGQ2</accession>
<evidence type="ECO:0000313" key="3">
    <source>
        <dbReference type="Proteomes" id="UP001642464"/>
    </source>
</evidence>
<proteinExistence type="predicted"/>
<reference evidence="1 3" key="1">
    <citation type="submission" date="2024-02" db="EMBL/GenBank/DDBJ databases">
        <authorList>
            <person name="Chen Y."/>
            <person name="Shah S."/>
            <person name="Dougan E. K."/>
            <person name="Thang M."/>
            <person name="Chan C."/>
        </authorList>
    </citation>
    <scope>NUCLEOTIDE SEQUENCE [LARGE SCALE GENOMIC DNA]</scope>
</reference>
<evidence type="ECO:0000313" key="2">
    <source>
        <dbReference type="EMBL" id="CAK8989045.1"/>
    </source>
</evidence>
<evidence type="ECO:0000313" key="1">
    <source>
        <dbReference type="EMBL" id="CAK8988943.1"/>
    </source>
</evidence>
<dbReference type="Gene3D" id="1.25.40.20">
    <property type="entry name" value="Ankyrin repeat-containing domain"/>
    <property type="match status" value="1"/>
</dbReference>
<name>A0ABP0HGQ2_9DINO</name>
<sequence>MEFAAAGDNPEGVQLLHEAGGQLHVRSVMGFTALEIASCRGAASAMLEIVRLAKAEQLDFSGALWCALALKAEGGTASIVGWLLEHRADVNQSRNPWHSSLYGALACTKALQHRFGQQSKATRQFYHMWGATPLVMAMLESQYEGAATLIAAGAKLELCNSRGWSAADFIREQSVPDFLLQALAGNLEECKRVSTVAQSRGYAEKFC</sequence>
<protein>
    <submittedName>
        <fullName evidence="1">PH and SEC7 domain containing protein secG</fullName>
    </submittedName>
</protein>
<comment type="caution">
    <text evidence="1">The sequence shown here is derived from an EMBL/GenBank/DDBJ whole genome shotgun (WGS) entry which is preliminary data.</text>
</comment>
<dbReference type="InterPro" id="IPR036770">
    <property type="entry name" value="Ankyrin_rpt-contain_sf"/>
</dbReference>
<keyword evidence="3" id="KW-1185">Reference proteome</keyword>
<dbReference type="EMBL" id="CAXAMM010000788">
    <property type="protein sequence ID" value="CAK8988943.1"/>
    <property type="molecule type" value="Genomic_DNA"/>
</dbReference>
<dbReference type="EMBL" id="CAXAMM010000793">
    <property type="protein sequence ID" value="CAK8989045.1"/>
    <property type="molecule type" value="Genomic_DNA"/>
</dbReference>
<gene>
    <name evidence="1" type="ORF">SCF082_LOCUS1598</name>
    <name evidence="2" type="ORF">SCF082_LOCUS1665</name>
</gene>